<reference evidence="2" key="1">
    <citation type="submission" date="2016-07" db="EMBL/GenBank/DDBJ databases">
        <authorList>
            <person name="Florea S."/>
            <person name="Webb J.S."/>
            <person name="Jaromczyk J."/>
            <person name="Schardl C.L."/>
        </authorList>
    </citation>
    <scope>NUCLEOTIDE SEQUENCE [LARGE SCALE GENOMIC DNA]</scope>
    <source>
        <strain evidence="2">IPBSL-7</strain>
    </source>
</reference>
<proteinExistence type="predicted"/>
<evidence type="ECO:0000313" key="2">
    <source>
        <dbReference type="Proteomes" id="UP000093501"/>
    </source>
</evidence>
<gene>
    <name evidence="1" type="ORF">BCR15_02445</name>
</gene>
<dbReference type="AlphaFoldDB" id="A0A1C0AMN5"/>
<dbReference type="RefSeq" id="WP_068751257.1">
    <property type="nucleotide sequence ID" value="NZ_LR214441.1"/>
</dbReference>
<evidence type="ECO:0000313" key="1">
    <source>
        <dbReference type="EMBL" id="OCL34576.1"/>
    </source>
</evidence>
<protein>
    <submittedName>
        <fullName evidence="1">Uncharacterized protein</fullName>
    </submittedName>
</protein>
<dbReference type="EMBL" id="MBQD01000020">
    <property type="protein sequence ID" value="OCL34576.1"/>
    <property type="molecule type" value="Genomic_DNA"/>
</dbReference>
<comment type="caution">
    <text evidence="1">The sequence shown here is derived from an EMBL/GenBank/DDBJ whole genome shotgun (WGS) entry which is preliminary data.</text>
</comment>
<name>A0A1C0AMN5_9ACTN</name>
<accession>A0A1C0AMN5</accession>
<sequence length="382" mass="41381">MDLLNRTDIQTLAASGGDGLHVSMFIPTHRYGGEVQGDQLQWKNLVSAVDALLTDEMRRSELDALLAPARELQNDSMAWQHMSDGLAMFLSPQGHHTYRIPASLPLLATAGDHFVTGPLMRLLSGDAHFLLMAISQGQVRLMDGSRHTVRQIELDDVPTSMSDVVEPDGRSAPMARALTGGRGGRAVFYGHGGGDDDAKKEDLVRFLREVAAGMRDILAGQTAPLILVGLEQNVSAYRDLNGYANVLDEAVLRNPDDLSAEELHRLAWPIVEARLRADRTALIDRFRSLTGSGKVSDDLAVITEAAAQGRVDTLFIRSDPWCWEEVVAPSDTPVVRLGADERFVVCEAVDRAAVDTLANGGTVHATSREVSAEAGVAAILRF</sequence>
<keyword evidence="2" id="KW-1185">Reference proteome</keyword>
<organism evidence="1 2">
    <name type="scientific">Tessaracoccus lapidicaptus</name>
    <dbReference type="NCBI Taxonomy" id="1427523"/>
    <lineage>
        <taxon>Bacteria</taxon>
        <taxon>Bacillati</taxon>
        <taxon>Actinomycetota</taxon>
        <taxon>Actinomycetes</taxon>
        <taxon>Propionibacteriales</taxon>
        <taxon>Propionibacteriaceae</taxon>
        <taxon>Tessaracoccus</taxon>
    </lineage>
</organism>
<dbReference type="Proteomes" id="UP000093501">
    <property type="component" value="Unassembled WGS sequence"/>
</dbReference>
<dbReference type="InterPro" id="IPR041289">
    <property type="entry name" value="Bact_RF_family3"/>
</dbReference>
<dbReference type="Pfam" id="PF18845">
    <property type="entry name" value="baeRF_family3"/>
    <property type="match status" value="1"/>
</dbReference>